<protein>
    <submittedName>
        <fullName evidence="6">LacI family DNA-binding transcriptional regulator</fullName>
    </submittedName>
</protein>
<proteinExistence type="predicted"/>
<keyword evidence="3" id="KW-0804">Transcription</keyword>
<feature type="domain" description="HTH lacI-type" evidence="4">
    <location>
        <begin position="22"/>
        <end position="77"/>
    </location>
</feature>
<feature type="domain" description="HTH cro/C1-type" evidence="5">
    <location>
        <begin position="23"/>
        <end position="67"/>
    </location>
</feature>
<dbReference type="InterPro" id="IPR001387">
    <property type="entry name" value="Cro/C1-type_HTH"/>
</dbReference>
<dbReference type="Pfam" id="PF13377">
    <property type="entry name" value="Peripla_BP_3"/>
    <property type="match status" value="1"/>
</dbReference>
<dbReference type="PROSITE" id="PS50943">
    <property type="entry name" value="HTH_CROC1"/>
    <property type="match status" value="1"/>
</dbReference>
<dbReference type="InterPro" id="IPR028082">
    <property type="entry name" value="Peripla_BP_I"/>
</dbReference>
<gene>
    <name evidence="6" type="ORF">GHI93_10025</name>
</gene>
<dbReference type="PROSITE" id="PS50932">
    <property type="entry name" value="HTH_LACI_2"/>
    <property type="match status" value="1"/>
</dbReference>
<dbReference type="Gene3D" id="1.10.260.40">
    <property type="entry name" value="lambda repressor-like DNA-binding domains"/>
    <property type="match status" value="1"/>
</dbReference>
<dbReference type="OrthoDB" id="9813468at2"/>
<dbReference type="SUPFAM" id="SSF47413">
    <property type="entry name" value="lambda repressor-like DNA-binding domains"/>
    <property type="match status" value="1"/>
</dbReference>
<organism evidence="6 7">
    <name type="scientific">Lactococcus hircilactis</name>
    <dbReference type="NCBI Taxonomy" id="1494462"/>
    <lineage>
        <taxon>Bacteria</taxon>
        <taxon>Bacillati</taxon>
        <taxon>Bacillota</taxon>
        <taxon>Bacilli</taxon>
        <taxon>Lactobacillales</taxon>
        <taxon>Streptococcaceae</taxon>
        <taxon>Lactococcus</taxon>
    </lineage>
</organism>
<dbReference type="InterPro" id="IPR046335">
    <property type="entry name" value="LacI/GalR-like_sensor"/>
</dbReference>
<dbReference type="PANTHER" id="PTHR30146">
    <property type="entry name" value="LACI-RELATED TRANSCRIPTIONAL REPRESSOR"/>
    <property type="match status" value="1"/>
</dbReference>
<sequence length="362" mass="41507">MKKFNELILNSLGCFVIFKGMTTIKEVSKLAGLSPTTVSNVIHGRTTKVSKENIKKVTKILKDTKYVPNMGGRLLARHGSRLIGVVMFYEHRKELNVTKDPFHGELIGALETQIRQMGYFMILYTTKNYEECIKVSESWNIEGLIILGSSPSDTRNILKNTRVPTVFIDTYLEEECEKFYNVGLDDFDGGRQVGDYLFSTGHKKIAFLADSKNPVGVDLERLKGLKKSYEDNGFVFKSEYYFFLSYLEKERHQQLSEIIDNKILKNFDALFFASDFYAVDSMNFLQDREFKIPLDLSVVGFDNNLLSKESRPRLTTVQQDVSKKGELSVKLLKCLISNRLVKEKIITLPAKLIERKSVIKRK</sequence>
<dbReference type="InterPro" id="IPR010982">
    <property type="entry name" value="Lambda_DNA-bd_dom_sf"/>
</dbReference>
<dbReference type="SMART" id="SM00354">
    <property type="entry name" value="HTH_LACI"/>
    <property type="match status" value="1"/>
</dbReference>
<evidence type="ECO:0000256" key="1">
    <source>
        <dbReference type="ARBA" id="ARBA00023015"/>
    </source>
</evidence>
<keyword evidence="2 6" id="KW-0238">DNA-binding</keyword>
<evidence type="ECO:0000313" key="6">
    <source>
        <dbReference type="EMBL" id="MQW40263.1"/>
    </source>
</evidence>
<dbReference type="PANTHER" id="PTHR30146:SF24">
    <property type="entry name" value="XYLOSE OPERON REGULATORY PROTEIN"/>
    <property type="match status" value="1"/>
</dbReference>
<name>A0A7X1Z9K0_9LACT</name>
<evidence type="ECO:0000259" key="4">
    <source>
        <dbReference type="PROSITE" id="PS50932"/>
    </source>
</evidence>
<keyword evidence="1" id="KW-0805">Transcription regulation</keyword>
<dbReference type="Pfam" id="PF00356">
    <property type="entry name" value="LacI"/>
    <property type="match status" value="1"/>
</dbReference>
<dbReference type="InterPro" id="IPR000843">
    <property type="entry name" value="HTH_LacI"/>
</dbReference>
<evidence type="ECO:0000259" key="5">
    <source>
        <dbReference type="PROSITE" id="PS50943"/>
    </source>
</evidence>
<evidence type="ECO:0000256" key="3">
    <source>
        <dbReference type="ARBA" id="ARBA00023163"/>
    </source>
</evidence>
<evidence type="ECO:0000256" key="2">
    <source>
        <dbReference type="ARBA" id="ARBA00023125"/>
    </source>
</evidence>
<dbReference type="CDD" id="cd00093">
    <property type="entry name" value="HTH_XRE"/>
    <property type="match status" value="1"/>
</dbReference>
<dbReference type="Gene3D" id="3.40.50.2300">
    <property type="match status" value="2"/>
</dbReference>
<keyword evidence="7" id="KW-1185">Reference proteome</keyword>
<dbReference type="CDD" id="cd06267">
    <property type="entry name" value="PBP1_LacI_sugar_binding-like"/>
    <property type="match status" value="1"/>
</dbReference>
<reference evidence="6 7" key="1">
    <citation type="submission" date="2019-10" db="EMBL/GenBank/DDBJ databases">
        <authorList>
            <person name="Dong K."/>
        </authorList>
    </citation>
    <scope>NUCLEOTIDE SEQUENCE [LARGE SCALE GENOMIC DNA]</scope>
    <source>
        <strain evidence="6 7">DSM 28960</strain>
    </source>
</reference>
<evidence type="ECO:0000313" key="7">
    <source>
        <dbReference type="Proteomes" id="UP000439550"/>
    </source>
</evidence>
<comment type="caution">
    <text evidence="6">The sequence shown here is derived from an EMBL/GenBank/DDBJ whole genome shotgun (WGS) entry which is preliminary data.</text>
</comment>
<dbReference type="EMBL" id="WITJ01000014">
    <property type="protein sequence ID" value="MQW40263.1"/>
    <property type="molecule type" value="Genomic_DNA"/>
</dbReference>
<dbReference type="GO" id="GO:0003700">
    <property type="term" value="F:DNA-binding transcription factor activity"/>
    <property type="evidence" value="ECO:0007669"/>
    <property type="project" value="TreeGrafter"/>
</dbReference>
<dbReference type="SUPFAM" id="SSF53822">
    <property type="entry name" value="Periplasmic binding protein-like I"/>
    <property type="match status" value="1"/>
</dbReference>
<dbReference type="AlphaFoldDB" id="A0A7X1Z9K0"/>
<accession>A0A7X1Z9K0</accession>
<dbReference type="GO" id="GO:0000976">
    <property type="term" value="F:transcription cis-regulatory region binding"/>
    <property type="evidence" value="ECO:0007669"/>
    <property type="project" value="TreeGrafter"/>
</dbReference>
<dbReference type="Proteomes" id="UP000439550">
    <property type="component" value="Unassembled WGS sequence"/>
</dbReference>